<keyword evidence="4" id="KW-0560">Oxidoreductase</keyword>
<keyword evidence="2" id="KW-0285">Flavoprotein</keyword>
<accession>A0A5B8S6X1</accession>
<dbReference type="SUPFAM" id="SSF51905">
    <property type="entry name" value="FAD/NAD(P)-binding domain"/>
    <property type="match status" value="1"/>
</dbReference>
<feature type="chain" id="PRO_5023064320" evidence="5">
    <location>
        <begin position="29"/>
        <end position="408"/>
    </location>
</feature>
<name>A0A5B8S6X1_9SPHN</name>
<keyword evidence="3" id="KW-0274">FAD</keyword>
<evidence type="ECO:0000256" key="1">
    <source>
        <dbReference type="ARBA" id="ARBA00001974"/>
    </source>
</evidence>
<dbReference type="Gene3D" id="3.30.9.10">
    <property type="entry name" value="D-Amino Acid Oxidase, subunit A, domain 2"/>
    <property type="match status" value="1"/>
</dbReference>
<dbReference type="OrthoDB" id="9806257at2"/>
<dbReference type="PANTHER" id="PTHR10961:SF46">
    <property type="entry name" value="PEROXISOMAL SARCOSINE OXIDASE"/>
    <property type="match status" value="1"/>
</dbReference>
<organism evidence="7 8">
    <name type="scientific">Novosphingobium ginsenosidimutans</name>
    <dbReference type="NCBI Taxonomy" id="1176536"/>
    <lineage>
        <taxon>Bacteria</taxon>
        <taxon>Pseudomonadati</taxon>
        <taxon>Pseudomonadota</taxon>
        <taxon>Alphaproteobacteria</taxon>
        <taxon>Sphingomonadales</taxon>
        <taxon>Sphingomonadaceae</taxon>
        <taxon>Novosphingobium</taxon>
    </lineage>
</organism>
<dbReference type="InterPro" id="IPR045170">
    <property type="entry name" value="MTOX"/>
</dbReference>
<dbReference type="Pfam" id="PF01266">
    <property type="entry name" value="DAO"/>
    <property type="match status" value="1"/>
</dbReference>
<evidence type="ECO:0000256" key="2">
    <source>
        <dbReference type="ARBA" id="ARBA00022630"/>
    </source>
</evidence>
<dbReference type="InterPro" id="IPR006076">
    <property type="entry name" value="FAD-dep_OxRdtase"/>
</dbReference>
<dbReference type="PANTHER" id="PTHR10961">
    <property type="entry name" value="PEROXISOMAL SARCOSINE OXIDASE"/>
    <property type="match status" value="1"/>
</dbReference>
<evidence type="ECO:0000256" key="4">
    <source>
        <dbReference type="ARBA" id="ARBA00023002"/>
    </source>
</evidence>
<dbReference type="GO" id="GO:0050660">
    <property type="term" value="F:flavin adenine dinucleotide binding"/>
    <property type="evidence" value="ECO:0007669"/>
    <property type="project" value="InterPro"/>
</dbReference>
<proteinExistence type="predicted"/>
<evidence type="ECO:0000256" key="5">
    <source>
        <dbReference type="SAM" id="SignalP"/>
    </source>
</evidence>
<evidence type="ECO:0000313" key="7">
    <source>
        <dbReference type="EMBL" id="QEA16407.1"/>
    </source>
</evidence>
<evidence type="ECO:0000259" key="6">
    <source>
        <dbReference type="Pfam" id="PF01266"/>
    </source>
</evidence>
<dbReference type="InterPro" id="IPR036188">
    <property type="entry name" value="FAD/NAD-bd_sf"/>
</dbReference>
<gene>
    <name evidence="7" type="ORF">FRF71_09830</name>
</gene>
<feature type="domain" description="FAD dependent oxidoreductase" evidence="6">
    <location>
        <begin position="36"/>
        <end position="381"/>
    </location>
</feature>
<sequence length="408" mass="43128">MGITRRQAVAATGASLLAGALAGGRAQAADSRTTADVAVVGAGVFGAWTAWHLKQRGLKVALLEAYAPGNARSSSGGESRVIRVSYGDDPLYSGMARDSLAAWAALSAKQTLPLLHRTGVLWFSPAGDEYMARSMAWLKANGIAHLAGDTAWLRARYPQITFKDGESGFLEDASGALIAGRGVQTVVADAGLTPLRVQADLPERLSDGTLRVGGVLARSVVYACGPWLPKLFPDLLGGRIVATRQEVYHFGPAAGDGRFSPPALPVWADFNAGDIVYGFPGLEGQGFKIAFDRHGAEVDPDTQDRRVSSEGVDAARAYLAQRFPGLAAAPLVHSRVCQYENSSNGDFLIDRLPGFDRVWLVGGGSGHGFKHGPAVGALVARHVVDSALPVEPRFSLASKQKVQKRTVY</sequence>
<dbReference type="PROSITE" id="PS51318">
    <property type="entry name" value="TAT"/>
    <property type="match status" value="1"/>
</dbReference>
<dbReference type="KEGG" id="ngf:FRF71_09830"/>
<dbReference type="RefSeq" id="WP_147090488.1">
    <property type="nucleotide sequence ID" value="NZ_BAABJD010000006.1"/>
</dbReference>
<dbReference type="InterPro" id="IPR006311">
    <property type="entry name" value="TAT_signal"/>
</dbReference>
<dbReference type="Gene3D" id="3.50.50.60">
    <property type="entry name" value="FAD/NAD(P)-binding domain"/>
    <property type="match status" value="1"/>
</dbReference>
<comment type="cofactor">
    <cofactor evidence="1">
        <name>FAD</name>
        <dbReference type="ChEBI" id="CHEBI:57692"/>
    </cofactor>
</comment>
<evidence type="ECO:0000256" key="3">
    <source>
        <dbReference type="ARBA" id="ARBA00022827"/>
    </source>
</evidence>
<keyword evidence="5" id="KW-0732">Signal</keyword>
<dbReference type="Proteomes" id="UP000321172">
    <property type="component" value="Chromosome"/>
</dbReference>
<feature type="signal peptide" evidence="5">
    <location>
        <begin position="1"/>
        <end position="28"/>
    </location>
</feature>
<evidence type="ECO:0000313" key="8">
    <source>
        <dbReference type="Proteomes" id="UP000321172"/>
    </source>
</evidence>
<dbReference type="SUPFAM" id="SSF54373">
    <property type="entry name" value="FAD-linked reductases, C-terminal domain"/>
    <property type="match status" value="1"/>
</dbReference>
<protein>
    <submittedName>
        <fullName evidence="7">FAD-dependent oxidoreductase</fullName>
    </submittedName>
</protein>
<dbReference type="AlphaFoldDB" id="A0A5B8S6X1"/>
<dbReference type="GO" id="GO:0008115">
    <property type="term" value="F:sarcosine oxidase activity"/>
    <property type="evidence" value="ECO:0007669"/>
    <property type="project" value="TreeGrafter"/>
</dbReference>
<reference evidence="7 8" key="1">
    <citation type="journal article" date="2013" name="J. Microbiol. Biotechnol.">
        <title>Novosphingobium ginsenosidimutans sp. nov., with the ability to convert ginsenoside.</title>
        <authorList>
            <person name="Kim J.K."/>
            <person name="He D."/>
            <person name="Liu Q.M."/>
            <person name="Park H.Y."/>
            <person name="Jung M.S."/>
            <person name="Yoon M.H."/>
            <person name="Kim S.C."/>
            <person name="Im W.T."/>
        </authorList>
    </citation>
    <scope>NUCLEOTIDE SEQUENCE [LARGE SCALE GENOMIC DNA]</scope>
    <source>
        <strain evidence="7 8">FW-6</strain>
    </source>
</reference>
<keyword evidence="8" id="KW-1185">Reference proteome</keyword>
<dbReference type="EMBL" id="CP042345">
    <property type="protein sequence ID" value="QEA16407.1"/>
    <property type="molecule type" value="Genomic_DNA"/>
</dbReference>